<keyword evidence="4" id="KW-1185">Reference proteome</keyword>
<dbReference type="GO" id="GO:0042171">
    <property type="term" value="F:lysophosphatidic acid acyltransferase activity"/>
    <property type="evidence" value="ECO:0007669"/>
    <property type="project" value="TreeGrafter"/>
</dbReference>
<proteinExistence type="inferred from homology"/>
<protein>
    <submittedName>
        <fullName evidence="3">6518_t:CDS:1</fullName>
    </submittedName>
</protein>
<accession>A0A9N9FH55</accession>
<dbReference type="EMBL" id="CAJVPI010000443">
    <property type="protein sequence ID" value="CAG8535840.1"/>
    <property type="molecule type" value="Genomic_DNA"/>
</dbReference>
<evidence type="ECO:0000256" key="1">
    <source>
        <dbReference type="ARBA" id="ARBA00038097"/>
    </source>
</evidence>
<organism evidence="3 4">
    <name type="scientific">Paraglomus brasilianum</name>
    <dbReference type="NCBI Taxonomy" id="144538"/>
    <lineage>
        <taxon>Eukaryota</taxon>
        <taxon>Fungi</taxon>
        <taxon>Fungi incertae sedis</taxon>
        <taxon>Mucoromycota</taxon>
        <taxon>Glomeromycotina</taxon>
        <taxon>Glomeromycetes</taxon>
        <taxon>Paraglomerales</taxon>
        <taxon>Paraglomeraceae</taxon>
        <taxon>Paraglomus</taxon>
    </lineage>
</organism>
<feature type="domain" description="AB hydrolase-1" evidence="2">
    <location>
        <begin position="69"/>
        <end position="320"/>
    </location>
</feature>
<dbReference type="InterPro" id="IPR029058">
    <property type="entry name" value="AB_hydrolase_fold"/>
</dbReference>
<dbReference type="GO" id="GO:0055088">
    <property type="term" value="P:lipid homeostasis"/>
    <property type="evidence" value="ECO:0007669"/>
    <property type="project" value="TreeGrafter"/>
</dbReference>
<dbReference type="Proteomes" id="UP000789739">
    <property type="component" value="Unassembled WGS sequence"/>
</dbReference>
<evidence type="ECO:0000313" key="3">
    <source>
        <dbReference type="EMBL" id="CAG8535840.1"/>
    </source>
</evidence>
<comment type="similarity">
    <text evidence="1">Belongs to the peptidase S33 family. ABHD4/ABHD5 subfamily.</text>
</comment>
<dbReference type="AlphaFoldDB" id="A0A9N9FH55"/>
<dbReference type="GO" id="GO:0006654">
    <property type="term" value="P:phosphatidic acid biosynthetic process"/>
    <property type="evidence" value="ECO:0007669"/>
    <property type="project" value="TreeGrafter"/>
</dbReference>
<dbReference type="PRINTS" id="PR00111">
    <property type="entry name" value="ABHYDROLASE"/>
</dbReference>
<dbReference type="PANTHER" id="PTHR42886">
    <property type="entry name" value="RE40534P-RELATED"/>
    <property type="match status" value="1"/>
</dbReference>
<dbReference type="SUPFAM" id="SSF53474">
    <property type="entry name" value="alpha/beta-Hydrolases"/>
    <property type="match status" value="1"/>
</dbReference>
<sequence length="359" mass="41191">MPNKIALLEEAEKRVLRDVKTPLKSHMVKIPRKFLETKDIDSLKNKNGKTWDISTISFTNLEKEKPICVLVHGWGAGKGIYVQSFDDLASVYQVHAIDLLGWGRSSRPCYKYGDDPSKAQRWWVESLEAWRVAMGIEKFTLVGHSMGGFVAASYALKYKQHLDKLVLVSPIGLQGFQTPDFSISFTQSILISSVWSLTPQRIVSMLPRKRTISYLSRQRVDLLEAFPYTDRTIMHYFYFLAVQSPISGEAAFKRLGTPFKGWHLPLKDELHKLGDLPVVLMYGEDDWMDPSFAVYELKEKILPNAKVYILPDSGHHLYAERWMEFNEIVINGEKAFPSCWIREFNPAIDPLKKRVFSVA</sequence>
<name>A0A9N9FH55_9GLOM</name>
<dbReference type="Pfam" id="PF00561">
    <property type="entry name" value="Abhydrolase_1"/>
    <property type="match status" value="1"/>
</dbReference>
<reference evidence="3" key="1">
    <citation type="submission" date="2021-06" db="EMBL/GenBank/DDBJ databases">
        <authorList>
            <person name="Kallberg Y."/>
            <person name="Tangrot J."/>
            <person name="Rosling A."/>
        </authorList>
    </citation>
    <scope>NUCLEOTIDE SEQUENCE</scope>
    <source>
        <strain evidence="3">BR232B</strain>
    </source>
</reference>
<dbReference type="OrthoDB" id="7457040at2759"/>
<gene>
    <name evidence="3" type="ORF">PBRASI_LOCUS4341</name>
</gene>
<dbReference type="InterPro" id="IPR000073">
    <property type="entry name" value="AB_hydrolase_1"/>
</dbReference>
<dbReference type="PANTHER" id="PTHR42886:SF29">
    <property type="entry name" value="PUMMELIG, ISOFORM A"/>
    <property type="match status" value="1"/>
</dbReference>
<comment type="caution">
    <text evidence="3">The sequence shown here is derived from an EMBL/GenBank/DDBJ whole genome shotgun (WGS) entry which is preliminary data.</text>
</comment>
<dbReference type="GO" id="GO:0052689">
    <property type="term" value="F:carboxylic ester hydrolase activity"/>
    <property type="evidence" value="ECO:0007669"/>
    <property type="project" value="TreeGrafter"/>
</dbReference>
<evidence type="ECO:0000259" key="2">
    <source>
        <dbReference type="Pfam" id="PF00561"/>
    </source>
</evidence>
<dbReference type="Gene3D" id="3.40.50.1820">
    <property type="entry name" value="alpha/beta hydrolase"/>
    <property type="match status" value="1"/>
</dbReference>
<evidence type="ECO:0000313" key="4">
    <source>
        <dbReference type="Proteomes" id="UP000789739"/>
    </source>
</evidence>